<feature type="domain" description="Phosphoribosyltransferase" evidence="1">
    <location>
        <begin position="7"/>
        <end position="97"/>
    </location>
</feature>
<dbReference type="AlphaFoldDB" id="A0A382M299"/>
<evidence type="ECO:0000259" key="1">
    <source>
        <dbReference type="Pfam" id="PF00156"/>
    </source>
</evidence>
<organism evidence="2">
    <name type="scientific">marine metagenome</name>
    <dbReference type="NCBI Taxonomy" id="408172"/>
    <lineage>
        <taxon>unclassified sequences</taxon>
        <taxon>metagenomes</taxon>
        <taxon>ecological metagenomes</taxon>
    </lineage>
</organism>
<evidence type="ECO:0000313" key="2">
    <source>
        <dbReference type="EMBL" id="SVC43016.1"/>
    </source>
</evidence>
<dbReference type="InterPro" id="IPR029057">
    <property type="entry name" value="PRTase-like"/>
</dbReference>
<dbReference type="GO" id="GO:0004422">
    <property type="term" value="F:hypoxanthine phosphoribosyltransferase activity"/>
    <property type="evidence" value="ECO:0007669"/>
    <property type="project" value="TreeGrafter"/>
</dbReference>
<dbReference type="InterPro" id="IPR050408">
    <property type="entry name" value="HGPRT"/>
</dbReference>
<dbReference type="EMBL" id="UINC01090775">
    <property type="protein sequence ID" value="SVC43016.1"/>
    <property type="molecule type" value="Genomic_DNA"/>
</dbReference>
<dbReference type="GO" id="GO:0032264">
    <property type="term" value="P:IMP salvage"/>
    <property type="evidence" value="ECO:0007669"/>
    <property type="project" value="TreeGrafter"/>
</dbReference>
<proteinExistence type="predicted"/>
<dbReference type="PANTHER" id="PTHR43340:SF1">
    <property type="entry name" value="HYPOXANTHINE PHOSPHORIBOSYLTRANSFERASE"/>
    <property type="match status" value="1"/>
</dbReference>
<accession>A0A382M299</accession>
<reference evidence="2" key="1">
    <citation type="submission" date="2018-05" db="EMBL/GenBank/DDBJ databases">
        <authorList>
            <person name="Lanie J.A."/>
            <person name="Ng W.-L."/>
            <person name="Kazmierczak K.M."/>
            <person name="Andrzejewski T.M."/>
            <person name="Davidsen T.M."/>
            <person name="Wayne K.J."/>
            <person name="Tettelin H."/>
            <person name="Glass J.I."/>
            <person name="Rusch D."/>
            <person name="Podicherti R."/>
            <person name="Tsui H.-C.T."/>
            <person name="Winkler M.E."/>
        </authorList>
    </citation>
    <scope>NUCLEOTIDE SEQUENCE</scope>
</reference>
<dbReference type="GO" id="GO:0005829">
    <property type="term" value="C:cytosol"/>
    <property type="evidence" value="ECO:0007669"/>
    <property type="project" value="TreeGrafter"/>
</dbReference>
<dbReference type="GO" id="GO:0046100">
    <property type="term" value="P:hypoxanthine metabolic process"/>
    <property type="evidence" value="ECO:0007669"/>
    <property type="project" value="TreeGrafter"/>
</dbReference>
<protein>
    <recommendedName>
        <fullName evidence="1">Phosphoribosyltransferase domain-containing protein</fullName>
    </recommendedName>
</protein>
<dbReference type="InterPro" id="IPR000836">
    <property type="entry name" value="PRTase_dom"/>
</dbReference>
<dbReference type="GO" id="GO:0032263">
    <property type="term" value="P:GMP salvage"/>
    <property type="evidence" value="ECO:0007669"/>
    <property type="project" value="TreeGrafter"/>
</dbReference>
<name>A0A382M299_9ZZZZ</name>
<dbReference type="SUPFAM" id="SSF53271">
    <property type="entry name" value="PRTase-like"/>
    <property type="match status" value="1"/>
</dbReference>
<gene>
    <name evidence="2" type="ORF">METZ01_LOCUS295870</name>
</gene>
<sequence length="97" mass="10939">MDEIISPQQVQKRVAEIGCDISEKYREKIPIIIGVLNGAFIFMADLIRNLDIEFELDFIKIDSYGDGTQSSGTVRLLKDISADITNRHVIVIEDIVD</sequence>
<dbReference type="Gene3D" id="3.40.50.2020">
    <property type="match status" value="1"/>
</dbReference>
<dbReference type="Pfam" id="PF00156">
    <property type="entry name" value="Pribosyltran"/>
    <property type="match status" value="1"/>
</dbReference>
<dbReference type="PANTHER" id="PTHR43340">
    <property type="entry name" value="HYPOXANTHINE-GUANINE PHOSPHORIBOSYLTRANSFERASE"/>
    <property type="match status" value="1"/>
</dbReference>
<dbReference type="GO" id="GO:0000287">
    <property type="term" value="F:magnesium ion binding"/>
    <property type="evidence" value="ECO:0007669"/>
    <property type="project" value="TreeGrafter"/>
</dbReference>
<feature type="non-terminal residue" evidence="2">
    <location>
        <position position="97"/>
    </location>
</feature>
<dbReference type="GO" id="GO:0006178">
    <property type="term" value="P:guanine salvage"/>
    <property type="evidence" value="ECO:0007669"/>
    <property type="project" value="TreeGrafter"/>
</dbReference>
<dbReference type="CDD" id="cd06223">
    <property type="entry name" value="PRTases_typeI"/>
    <property type="match status" value="1"/>
</dbReference>